<dbReference type="CDD" id="cd00136">
    <property type="entry name" value="PDZ_canonical"/>
    <property type="match status" value="1"/>
</dbReference>
<protein>
    <submittedName>
        <fullName evidence="4">Uncharacterized protein</fullName>
    </submittedName>
</protein>
<evidence type="ECO:0000313" key="5">
    <source>
        <dbReference type="Proteomes" id="UP000494040"/>
    </source>
</evidence>
<dbReference type="Pfam" id="PF09380">
    <property type="entry name" value="FERM_C"/>
    <property type="match status" value="1"/>
</dbReference>
<dbReference type="CDD" id="cd14473">
    <property type="entry name" value="FERM_B-lobe"/>
    <property type="match status" value="1"/>
</dbReference>
<evidence type="ECO:0000256" key="1">
    <source>
        <dbReference type="SAM" id="MobiDB-lite"/>
    </source>
</evidence>
<proteinExistence type="predicted"/>
<dbReference type="AlphaFoldDB" id="A0A8I6SQZ2"/>
<dbReference type="SMART" id="SM00295">
    <property type="entry name" value="B41"/>
    <property type="match status" value="1"/>
</dbReference>
<evidence type="ECO:0000313" key="4">
    <source>
        <dbReference type="EnsemblMetazoa" id="XP_024085663.1"/>
    </source>
</evidence>
<feature type="domain" description="PDZ" evidence="3">
    <location>
        <begin position="695"/>
        <end position="776"/>
    </location>
</feature>
<dbReference type="InterPro" id="IPR019749">
    <property type="entry name" value="Band_41_domain"/>
</dbReference>
<dbReference type="Gene3D" id="1.20.80.10">
    <property type="match status" value="1"/>
</dbReference>
<feature type="domain" description="FERM" evidence="2">
    <location>
        <begin position="212"/>
        <end position="505"/>
    </location>
</feature>
<dbReference type="Pfam" id="PF00373">
    <property type="entry name" value="FERM_M"/>
    <property type="match status" value="1"/>
</dbReference>
<keyword evidence="5" id="KW-1185">Reference proteome</keyword>
<dbReference type="PANTHER" id="PTHR46900:SF2">
    <property type="entry name" value="TYROSINE-PROTEIN PHOSPHATASE NON-RECEPTOR TYPE 13"/>
    <property type="match status" value="1"/>
</dbReference>
<dbReference type="SMART" id="SM00228">
    <property type="entry name" value="PDZ"/>
    <property type="match status" value="1"/>
</dbReference>
<name>A0A8I6SQZ2_CIMLE</name>
<dbReference type="SUPFAM" id="SSF50156">
    <property type="entry name" value="PDZ domain-like"/>
    <property type="match status" value="1"/>
</dbReference>
<dbReference type="InterPro" id="IPR019748">
    <property type="entry name" value="FERM_central"/>
</dbReference>
<reference evidence="4" key="1">
    <citation type="submission" date="2022-01" db="UniProtKB">
        <authorList>
            <consortium name="EnsemblMetazoa"/>
        </authorList>
    </citation>
    <scope>IDENTIFICATION</scope>
</reference>
<dbReference type="Gene3D" id="2.30.42.10">
    <property type="match status" value="1"/>
</dbReference>
<dbReference type="InterPro" id="IPR014352">
    <property type="entry name" value="FERM/acyl-CoA-bd_prot_sf"/>
</dbReference>
<dbReference type="EnsemblMetazoa" id="XM_024229895.1">
    <property type="protein sequence ID" value="XP_024085663.1"/>
    <property type="gene ID" value="LOC106665034"/>
</dbReference>
<dbReference type="OMA" id="RSWKWKH"/>
<feature type="region of interest" description="Disordered" evidence="1">
    <location>
        <begin position="568"/>
        <end position="610"/>
    </location>
</feature>
<dbReference type="SUPFAM" id="SSF47031">
    <property type="entry name" value="Second domain of FERM"/>
    <property type="match status" value="1"/>
</dbReference>
<dbReference type="Gene3D" id="2.30.29.30">
    <property type="entry name" value="Pleckstrin-homology domain (PH domain)/Phosphotyrosine-binding domain (PTB)"/>
    <property type="match status" value="1"/>
</dbReference>
<dbReference type="GO" id="GO:0030182">
    <property type="term" value="P:neuron differentiation"/>
    <property type="evidence" value="ECO:0007669"/>
    <property type="project" value="UniProtKB-ARBA"/>
</dbReference>
<dbReference type="GO" id="GO:0071944">
    <property type="term" value="C:cell periphery"/>
    <property type="evidence" value="ECO:0007669"/>
    <property type="project" value="UniProtKB-ARBA"/>
</dbReference>
<feature type="compositionally biased region" description="Basic and acidic residues" evidence="1">
    <location>
        <begin position="570"/>
        <end position="579"/>
    </location>
</feature>
<feature type="region of interest" description="Disordered" evidence="1">
    <location>
        <begin position="123"/>
        <end position="165"/>
    </location>
</feature>
<dbReference type="InterPro" id="IPR011993">
    <property type="entry name" value="PH-like_dom_sf"/>
</dbReference>
<dbReference type="SUPFAM" id="SSF50729">
    <property type="entry name" value="PH domain-like"/>
    <property type="match status" value="1"/>
</dbReference>
<evidence type="ECO:0000259" key="3">
    <source>
        <dbReference type="PROSITE" id="PS50106"/>
    </source>
</evidence>
<dbReference type="OrthoDB" id="123971at2759"/>
<dbReference type="GO" id="GO:0009887">
    <property type="term" value="P:animal organ morphogenesis"/>
    <property type="evidence" value="ECO:0007669"/>
    <property type="project" value="UniProtKB-ARBA"/>
</dbReference>
<dbReference type="InterPro" id="IPR000299">
    <property type="entry name" value="FERM_domain"/>
</dbReference>
<dbReference type="PROSITE" id="PS50106">
    <property type="entry name" value="PDZ"/>
    <property type="match status" value="1"/>
</dbReference>
<dbReference type="InterPro" id="IPR052074">
    <property type="entry name" value="NonRcpt_TyrProt_Phosphatase"/>
</dbReference>
<dbReference type="InterPro" id="IPR018980">
    <property type="entry name" value="FERM_PH-like_C"/>
</dbReference>
<dbReference type="InterPro" id="IPR035963">
    <property type="entry name" value="FERM_2"/>
</dbReference>
<dbReference type="InterPro" id="IPR036034">
    <property type="entry name" value="PDZ_sf"/>
</dbReference>
<dbReference type="Pfam" id="PF00595">
    <property type="entry name" value="PDZ"/>
    <property type="match status" value="1"/>
</dbReference>
<dbReference type="PROSITE" id="PS50057">
    <property type="entry name" value="FERM_3"/>
    <property type="match status" value="1"/>
</dbReference>
<dbReference type="Proteomes" id="UP000494040">
    <property type="component" value="Unassembled WGS sequence"/>
</dbReference>
<accession>A0A8I6SQZ2</accession>
<sequence>MTGEEDEKLRAECTLAGVQLTPKGRVVLSQRPHPLHYHQLSDTHLEKMWIYSLGVTVRGVVSWTEASPGLRTILSRMLSPDLHSRASLMDLLDVISAYCRGRKHTKPLSHVVMDMYSQTVGHTNIDTKTSPRVSNGPSANGSVLSTPKSEKTISPQVKPNQDNDVTTTFYSKPINGTKYCGPNTFIGPEFIIRASDPTGLVHIGDIKAASKRKVLVVLLNGQILEITCDPSKTTFADIFQIVTSREGLDHSVTLGLACLVSDDFVFPPAEFKLSKVAPVNWSKSRSQPPPFVVYLRFRLYLPSLRGSRSWKWKHLLYLQLRKSLLDRHLRAEKQQLLTLAGLALQAEFGDYSPSANGDKYFLLEHYMPEGEGTELELETLHKQRSGLDPGRAEEMFISLAMTFTEYGTHYLTSHLVNKEGSTTEMWVGVNSKGVILCYKRDFTISMVRKSHYVFNWPDIKKLSYSKHIFEIVSADSKYKLKLDSNKSLYLFRMAWLHHKFFMKLTNEYTTLQSLAEEFGQKGKELSKSVLHVSPEGKRTELSALRRAASLLSPDRAIFRGKTTAHCGKSNRSESCRETRVSTPQSGHTPLLRGSPINYRTPTMSHDDLTSRGTCARRRVLMGTRAIYTSSHHDVRAASQLEFDPTPSPLPEAYVLNTNIKSDDDKCMTDFYETISESLAEKFSKGEFINDRVITTVRINRGTDGSLGLKVVEGRDGHAYIISTKKGTPAYECGWIHSGDQIQGVDGHNVLNLPYKQVLQKVLKAGDSVELILSQINNGQRTPPISSNAPYANKVTDTTGFDLMSVLQKPIEESYFNAIRYQTATESEENMIITELPRPLSYL</sequence>
<dbReference type="PANTHER" id="PTHR46900">
    <property type="entry name" value="TYROSINE-PROTEIN PHOSPHATASE NON-RECEPTOR TYPE 13"/>
    <property type="match status" value="1"/>
</dbReference>
<dbReference type="KEGG" id="clec:106665034"/>
<dbReference type="SMART" id="SM01196">
    <property type="entry name" value="FERM_C"/>
    <property type="match status" value="1"/>
</dbReference>
<evidence type="ECO:0000259" key="2">
    <source>
        <dbReference type="PROSITE" id="PS50057"/>
    </source>
</evidence>
<dbReference type="InterPro" id="IPR001478">
    <property type="entry name" value="PDZ"/>
</dbReference>
<dbReference type="GeneID" id="106665034"/>
<dbReference type="RefSeq" id="XP_024085663.1">
    <property type="nucleotide sequence ID" value="XM_024229895.1"/>
</dbReference>
<organism evidence="4 5">
    <name type="scientific">Cimex lectularius</name>
    <name type="common">Bed bug</name>
    <name type="synonym">Acanthia lectularia</name>
    <dbReference type="NCBI Taxonomy" id="79782"/>
    <lineage>
        <taxon>Eukaryota</taxon>
        <taxon>Metazoa</taxon>
        <taxon>Ecdysozoa</taxon>
        <taxon>Arthropoda</taxon>
        <taxon>Hexapoda</taxon>
        <taxon>Insecta</taxon>
        <taxon>Pterygota</taxon>
        <taxon>Neoptera</taxon>
        <taxon>Paraneoptera</taxon>
        <taxon>Hemiptera</taxon>
        <taxon>Heteroptera</taxon>
        <taxon>Panheteroptera</taxon>
        <taxon>Cimicomorpha</taxon>
        <taxon>Cimicidae</taxon>
        <taxon>Cimex</taxon>
    </lineage>
</organism>